<dbReference type="eggNOG" id="ENOG502S7W4">
    <property type="taxonomic scope" value="Eukaryota"/>
</dbReference>
<dbReference type="GO" id="GO:0000172">
    <property type="term" value="C:ribonuclease MRP complex"/>
    <property type="evidence" value="ECO:0007669"/>
    <property type="project" value="EnsemblFungi"/>
</dbReference>
<dbReference type="EMBL" id="HE650826">
    <property type="protein sequence ID" value="CCF58976.1"/>
    <property type="molecule type" value="Genomic_DNA"/>
</dbReference>
<dbReference type="Pfam" id="PF01918">
    <property type="entry name" value="Alba"/>
    <property type="match status" value="1"/>
</dbReference>
<dbReference type="GeneID" id="13884444"/>
<dbReference type="OrthoDB" id="4033941at2759"/>
<dbReference type="HOGENOM" id="CLU_115485_0_0_1"/>
<dbReference type="GO" id="GO:0004526">
    <property type="term" value="F:ribonuclease P activity"/>
    <property type="evidence" value="ECO:0007669"/>
    <property type="project" value="EnsemblFungi"/>
</dbReference>
<organism evidence="2 3">
    <name type="scientific">Kazachstania africana (strain ATCC 22294 / BCRC 22015 / CBS 2517 / CECT 1963 / NBRC 1671 / NRRL Y-8276)</name>
    <name type="common">Yeast</name>
    <name type="synonym">Kluyveromyces africanus</name>
    <dbReference type="NCBI Taxonomy" id="1071382"/>
    <lineage>
        <taxon>Eukaryota</taxon>
        <taxon>Fungi</taxon>
        <taxon>Dikarya</taxon>
        <taxon>Ascomycota</taxon>
        <taxon>Saccharomycotina</taxon>
        <taxon>Saccharomycetes</taxon>
        <taxon>Saccharomycetales</taxon>
        <taxon>Saccharomycetaceae</taxon>
        <taxon>Kazachstania</taxon>
    </lineage>
</organism>
<proteinExistence type="predicted"/>
<dbReference type="AlphaFoldDB" id="H2AX76"/>
<evidence type="ECO:0000313" key="2">
    <source>
        <dbReference type="EMBL" id="CCF58976.1"/>
    </source>
</evidence>
<name>H2AX76_KAZAF</name>
<protein>
    <recommendedName>
        <fullName evidence="1">DNA/RNA-binding protein Alba-like domain-containing protein</fullName>
    </recommendedName>
</protein>
<dbReference type="InterPro" id="IPR002775">
    <property type="entry name" value="DNA/RNA-bd_Alba-like"/>
</dbReference>
<evidence type="ECO:0000313" key="3">
    <source>
        <dbReference type="Proteomes" id="UP000005220"/>
    </source>
</evidence>
<dbReference type="Proteomes" id="UP000005220">
    <property type="component" value="Chromosome 6"/>
</dbReference>
<feature type="domain" description="DNA/RNA-binding protein Alba-like" evidence="1">
    <location>
        <begin position="50"/>
        <end position="111"/>
    </location>
</feature>
<sequence length="157" mass="18143">MSKKIVIYNGAETSLDLSSISETLTFIEQVVIPNIFQNDQENLLRSVKFLKVSKNDSIKSSVDKLQSFTFHKDTVCLYSYGPHIQKLLSIVEIAKSTIDTNCKQWNKLTNFELSQEGRNELLEKRTIVPILIAFLTISEEFNYDFFKNELNGFTKQY</sequence>
<dbReference type="GO" id="GO:0042134">
    <property type="term" value="F:rRNA primary transcript binding"/>
    <property type="evidence" value="ECO:0007669"/>
    <property type="project" value="EnsemblFungi"/>
</dbReference>
<dbReference type="GO" id="GO:0000294">
    <property type="term" value="P:nuclear-transcribed mRNA catabolic process, RNase MRP-dependent"/>
    <property type="evidence" value="ECO:0007669"/>
    <property type="project" value="EnsemblFungi"/>
</dbReference>
<dbReference type="RefSeq" id="XP_003958111.1">
    <property type="nucleotide sequence ID" value="XM_003958062.1"/>
</dbReference>
<dbReference type="GO" id="GO:0001682">
    <property type="term" value="P:tRNA 5'-leader removal"/>
    <property type="evidence" value="ECO:0007669"/>
    <property type="project" value="EnsemblFungi"/>
</dbReference>
<dbReference type="GO" id="GO:0034965">
    <property type="term" value="P:intronic box C/D snoRNA processing"/>
    <property type="evidence" value="ECO:0007669"/>
    <property type="project" value="EnsemblFungi"/>
</dbReference>
<dbReference type="GO" id="GO:0005655">
    <property type="term" value="C:nucleolar ribonuclease P complex"/>
    <property type="evidence" value="ECO:0007669"/>
    <property type="project" value="EnsemblFungi"/>
</dbReference>
<dbReference type="FunCoup" id="H2AX76">
    <property type="interactions" value="117"/>
</dbReference>
<dbReference type="GO" id="GO:0000171">
    <property type="term" value="F:ribonuclease MRP activity"/>
    <property type="evidence" value="ECO:0007669"/>
    <property type="project" value="EnsemblFungi"/>
</dbReference>
<dbReference type="GO" id="GO:0000460">
    <property type="term" value="P:maturation of 5.8S rRNA"/>
    <property type="evidence" value="ECO:0007669"/>
    <property type="project" value="EnsemblFungi"/>
</dbReference>
<keyword evidence="3" id="KW-1185">Reference proteome</keyword>
<evidence type="ECO:0000259" key="1">
    <source>
        <dbReference type="Pfam" id="PF01918"/>
    </source>
</evidence>
<dbReference type="InParanoid" id="H2AX76"/>
<reference evidence="2 3" key="1">
    <citation type="journal article" date="2011" name="Proc. Natl. Acad. Sci. U.S.A.">
        <title>Evolutionary erosion of yeast sex chromosomes by mating-type switching accidents.</title>
        <authorList>
            <person name="Gordon J.L."/>
            <person name="Armisen D."/>
            <person name="Proux-Wera E."/>
            <person name="Oheigeartaigh S.S."/>
            <person name="Byrne K.P."/>
            <person name="Wolfe K.H."/>
        </authorList>
    </citation>
    <scope>NUCLEOTIDE SEQUENCE [LARGE SCALE GENOMIC DNA]</scope>
    <source>
        <strain evidence="3">ATCC 22294 / BCRC 22015 / CBS 2517 / CECT 1963 / NBRC 1671 / NRRL Y-8276</strain>
    </source>
</reference>
<dbReference type="STRING" id="1071382.H2AX76"/>
<dbReference type="KEGG" id="kaf:KAFR_0F03800"/>
<gene>
    <name evidence="2" type="primary">KAFR0F03800</name>
    <name evidence="2" type="ORF">KAFR_0F03800</name>
</gene>
<accession>H2AX76</accession>
<dbReference type="GO" id="GO:0005697">
    <property type="term" value="C:telomerase holoenzyme complex"/>
    <property type="evidence" value="ECO:0007669"/>
    <property type="project" value="EnsemblFungi"/>
</dbReference>
<dbReference type="GO" id="GO:0005829">
    <property type="term" value="C:cytosol"/>
    <property type="evidence" value="ECO:0007669"/>
    <property type="project" value="EnsemblFungi"/>
</dbReference>